<evidence type="ECO:0000256" key="7">
    <source>
        <dbReference type="ARBA" id="ARBA00022617"/>
    </source>
</evidence>
<dbReference type="Pfam" id="PF08022">
    <property type="entry name" value="FAD_binding_8"/>
    <property type="match status" value="1"/>
</dbReference>
<dbReference type="GO" id="GO:0006826">
    <property type="term" value="P:iron ion transport"/>
    <property type="evidence" value="ECO:0007669"/>
    <property type="project" value="EnsemblFungi"/>
</dbReference>
<dbReference type="STRING" id="683960.A0A1E3NY57"/>
<keyword evidence="13 19" id="KW-1133">Transmembrane helix</keyword>
<dbReference type="PANTHER" id="PTHR32361">
    <property type="entry name" value="FERRIC/CUPRIC REDUCTASE TRANSMEMBRANE COMPONENT"/>
    <property type="match status" value="1"/>
</dbReference>
<dbReference type="InterPro" id="IPR013121">
    <property type="entry name" value="Fe_red_NAD-bd_6"/>
</dbReference>
<feature type="transmembrane region" description="Helical" evidence="19">
    <location>
        <begin position="287"/>
        <end position="306"/>
    </location>
</feature>
<evidence type="ECO:0000259" key="20">
    <source>
        <dbReference type="PROSITE" id="PS51384"/>
    </source>
</evidence>
<keyword evidence="17 19" id="KW-0472">Membrane</keyword>
<dbReference type="CDD" id="cd06186">
    <property type="entry name" value="NOX_Duox_like_FAD_NADP"/>
    <property type="match status" value="1"/>
</dbReference>
<evidence type="ECO:0000256" key="11">
    <source>
        <dbReference type="ARBA" id="ARBA00022857"/>
    </source>
</evidence>
<dbReference type="SFLD" id="SFLDG01168">
    <property type="entry name" value="Ferric_reductase_subgroup_(FRE"/>
    <property type="match status" value="1"/>
</dbReference>
<dbReference type="InterPro" id="IPR017938">
    <property type="entry name" value="Riboflavin_synthase-like_b-brl"/>
</dbReference>
<dbReference type="InterPro" id="IPR051410">
    <property type="entry name" value="Ferric/Cupric_Reductase"/>
</dbReference>
<dbReference type="GeneID" id="30199350"/>
<keyword evidence="8" id="KW-0285">Flavoprotein</keyword>
<keyword evidence="12" id="KW-0249">Electron transport</keyword>
<feature type="transmembrane region" description="Helical" evidence="19">
    <location>
        <begin position="256"/>
        <end position="275"/>
    </location>
</feature>
<dbReference type="Gene3D" id="3.40.50.80">
    <property type="entry name" value="Nucleotide-binding domain of ferredoxin-NADP reductase (FNR) module"/>
    <property type="match status" value="1"/>
</dbReference>
<evidence type="ECO:0000256" key="4">
    <source>
        <dbReference type="ARBA" id="ARBA00012668"/>
    </source>
</evidence>
<keyword evidence="14" id="KW-0560">Oxidoreductase</keyword>
<evidence type="ECO:0000256" key="15">
    <source>
        <dbReference type="ARBA" id="ARBA00023004"/>
    </source>
</evidence>
<evidence type="ECO:0000256" key="16">
    <source>
        <dbReference type="ARBA" id="ARBA00023065"/>
    </source>
</evidence>
<dbReference type="SFLD" id="SFLDS00052">
    <property type="entry name" value="Ferric_Reductase_Domain"/>
    <property type="match status" value="1"/>
</dbReference>
<sequence length="593" mass="67661">MTVIYKGLDCLADKDDPEYTKLKTISQSGVNAWAYQKNYGYYVLYFGAVLIFLMIIKKIWFTFNDYSYRNTKIGGGKYNLSSLNKFIGITRLISYKKLPIILSRITGLPASIGTLIILISSTLFVLCYCFIPHFWYRACRGFGSPPLSVRAGLMCMGMTPFIFILSGKTNFISAMTGISYEKLNIYHQALGWGCLFLSLVHTIPFLVQPVREGGASNLSKTFKSDNLYQNGIPAQIVLGLLCLLSTRFSRKLCYEVWLHAHWILGIAYFALLTWHNVRGSTELDAEQYMWGTLGFWGFQMIYRALVKTSFFKPNQYVFKAKKGELSRLSNGNFQIIIKVETPYELNWKPGQHLFIRFVYGLSTLDNHPFSILSIPKQDSKSHIKLIVKPHNGLTKKIYNLIEDDDEKAGKQLNLYIDGPYGGINRDVLSFDKVLMVSSGSGVTVTWPFVEYIVDNLDKLTNMTQQFEFKWIIKNNESIEWIQEELINIQPKIVHNKQEVLENTDSSSSTDDLKSIEEKISISNLHHFITIHKGQKPSMSSYLQQVELLSKNCVIVSGTQSLQCDVGNAVSQLQRKVIKGEIDELYLHSENFGW</sequence>
<evidence type="ECO:0000256" key="17">
    <source>
        <dbReference type="ARBA" id="ARBA00023136"/>
    </source>
</evidence>
<feature type="transmembrane region" description="Helical" evidence="19">
    <location>
        <begin position="147"/>
        <end position="165"/>
    </location>
</feature>
<proteinExistence type="inferred from homology"/>
<gene>
    <name evidence="21" type="ORF">WICANDRAFT_33676</name>
</gene>
<keyword evidence="15" id="KW-0408">Iron</keyword>
<dbReference type="InterPro" id="IPR013112">
    <property type="entry name" value="FAD-bd_8"/>
</dbReference>
<dbReference type="SUPFAM" id="SSF63380">
    <property type="entry name" value="Riboflavin synthase domain-like"/>
    <property type="match status" value="1"/>
</dbReference>
<evidence type="ECO:0000256" key="3">
    <source>
        <dbReference type="ARBA" id="ARBA00006278"/>
    </source>
</evidence>
<keyword evidence="5" id="KW-0813">Transport</keyword>
<dbReference type="Proteomes" id="UP000094112">
    <property type="component" value="Unassembled WGS sequence"/>
</dbReference>
<evidence type="ECO:0000256" key="13">
    <source>
        <dbReference type="ARBA" id="ARBA00022989"/>
    </source>
</evidence>
<dbReference type="Gene3D" id="2.40.30.10">
    <property type="entry name" value="Translation factors"/>
    <property type="match status" value="1"/>
</dbReference>
<dbReference type="PROSITE" id="PS51384">
    <property type="entry name" value="FAD_FR"/>
    <property type="match status" value="1"/>
</dbReference>
<keyword evidence="16" id="KW-0406">Ion transport</keyword>
<dbReference type="GO" id="GO:0005886">
    <property type="term" value="C:plasma membrane"/>
    <property type="evidence" value="ECO:0007669"/>
    <property type="project" value="UniProtKB-SubCell"/>
</dbReference>
<feature type="domain" description="FAD-binding FR-type" evidence="20">
    <location>
        <begin position="315"/>
        <end position="426"/>
    </location>
</feature>
<dbReference type="Pfam" id="PF08030">
    <property type="entry name" value="NAD_binding_6"/>
    <property type="match status" value="1"/>
</dbReference>
<keyword evidence="10" id="KW-0274">FAD</keyword>
<accession>A0A1E3NY57</accession>
<dbReference type="InterPro" id="IPR017927">
    <property type="entry name" value="FAD-bd_FR_type"/>
</dbReference>
<evidence type="ECO:0000256" key="18">
    <source>
        <dbReference type="ARBA" id="ARBA00048483"/>
    </source>
</evidence>
<keyword evidence="22" id="KW-1185">Reference proteome</keyword>
<name>A0A1E3NY57_WICAA</name>
<dbReference type="PANTHER" id="PTHR32361:SF23">
    <property type="entry name" value="FERRIC-CHELATE REDUCTASE"/>
    <property type="match status" value="1"/>
</dbReference>
<dbReference type="GO" id="GO:0015677">
    <property type="term" value="P:copper ion import"/>
    <property type="evidence" value="ECO:0007669"/>
    <property type="project" value="EnsemblFungi"/>
</dbReference>
<comment type="cofactor">
    <cofactor evidence="1">
        <name>FAD</name>
        <dbReference type="ChEBI" id="CHEBI:57692"/>
    </cofactor>
</comment>
<evidence type="ECO:0000256" key="5">
    <source>
        <dbReference type="ARBA" id="ARBA00022448"/>
    </source>
</evidence>
<keyword evidence="6" id="KW-1003">Cell membrane</keyword>
<dbReference type="GO" id="GO:0052851">
    <property type="term" value="F:ferric-chelate reductase (NADPH) activity"/>
    <property type="evidence" value="ECO:0007669"/>
    <property type="project" value="UniProtKB-EC"/>
</dbReference>
<dbReference type="RefSeq" id="XP_019037240.1">
    <property type="nucleotide sequence ID" value="XM_019182104.1"/>
</dbReference>
<dbReference type="EMBL" id="KV454212">
    <property type="protein sequence ID" value="ODQ58033.1"/>
    <property type="molecule type" value="Genomic_DNA"/>
</dbReference>
<comment type="catalytic activity">
    <reaction evidence="18">
        <text>2 a Fe(II)-siderophore + NADP(+) + H(+) = 2 a Fe(III)-siderophore + NADPH</text>
        <dbReference type="Rhea" id="RHEA:28795"/>
        <dbReference type="Rhea" id="RHEA-COMP:11342"/>
        <dbReference type="Rhea" id="RHEA-COMP:11344"/>
        <dbReference type="ChEBI" id="CHEBI:15378"/>
        <dbReference type="ChEBI" id="CHEBI:29033"/>
        <dbReference type="ChEBI" id="CHEBI:29034"/>
        <dbReference type="ChEBI" id="CHEBI:57783"/>
        <dbReference type="ChEBI" id="CHEBI:58349"/>
        <dbReference type="EC" id="1.16.1.9"/>
    </reaction>
</comment>
<dbReference type="InterPro" id="IPR039261">
    <property type="entry name" value="FNR_nucleotide-bd"/>
</dbReference>
<feature type="transmembrane region" description="Helical" evidence="19">
    <location>
        <begin position="39"/>
        <end position="56"/>
    </location>
</feature>
<evidence type="ECO:0000256" key="2">
    <source>
        <dbReference type="ARBA" id="ARBA00004651"/>
    </source>
</evidence>
<evidence type="ECO:0000313" key="21">
    <source>
        <dbReference type="EMBL" id="ODQ58033.1"/>
    </source>
</evidence>
<dbReference type="Pfam" id="PF01794">
    <property type="entry name" value="Ferric_reduct"/>
    <property type="match status" value="1"/>
</dbReference>
<feature type="transmembrane region" description="Helical" evidence="19">
    <location>
        <begin position="112"/>
        <end position="135"/>
    </location>
</feature>
<reference evidence="21 22" key="1">
    <citation type="journal article" date="2016" name="Proc. Natl. Acad. Sci. U.S.A.">
        <title>Comparative genomics of biotechnologically important yeasts.</title>
        <authorList>
            <person name="Riley R."/>
            <person name="Haridas S."/>
            <person name="Wolfe K.H."/>
            <person name="Lopes M.R."/>
            <person name="Hittinger C.T."/>
            <person name="Goeker M."/>
            <person name="Salamov A.A."/>
            <person name="Wisecaver J.H."/>
            <person name="Long T.M."/>
            <person name="Calvey C.H."/>
            <person name="Aerts A.L."/>
            <person name="Barry K.W."/>
            <person name="Choi C."/>
            <person name="Clum A."/>
            <person name="Coughlan A.Y."/>
            <person name="Deshpande S."/>
            <person name="Douglass A.P."/>
            <person name="Hanson S.J."/>
            <person name="Klenk H.-P."/>
            <person name="LaButti K.M."/>
            <person name="Lapidus A."/>
            <person name="Lindquist E.A."/>
            <person name="Lipzen A.M."/>
            <person name="Meier-Kolthoff J.P."/>
            <person name="Ohm R.A."/>
            <person name="Otillar R.P."/>
            <person name="Pangilinan J.L."/>
            <person name="Peng Y."/>
            <person name="Rokas A."/>
            <person name="Rosa C.A."/>
            <person name="Scheuner C."/>
            <person name="Sibirny A.A."/>
            <person name="Slot J.C."/>
            <person name="Stielow J.B."/>
            <person name="Sun H."/>
            <person name="Kurtzman C.P."/>
            <person name="Blackwell M."/>
            <person name="Grigoriev I.V."/>
            <person name="Jeffries T.W."/>
        </authorList>
    </citation>
    <scope>NUCLEOTIDE SEQUENCE [LARGE SCALE GENOMIC DNA]</scope>
    <source>
        <strain evidence="22">ATCC 58044 / CBS 1984 / NCYC 433 / NRRL Y-366-8</strain>
    </source>
</reference>
<dbReference type="InterPro" id="IPR013130">
    <property type="entry name" value="Fe3_Rdtase_TM_dom"/>
</dbReference>
<comment type="similarity">
    <text evidence="3">Belongs to the ferric reductase (FRE) family.</text>
</comment>
<keyword evidence="7" id="KW-0479">Metal-binding</keyword>
<keyword evidence="11" id="KW-0521">NADP</keyword>
<evidence type="ECO:0000256" key="9">
    <source>
        <dbReference type="ARBA" id="ARBA00022692"/>
    </source>
</evidence>
<evidence type="ECO:0000256" key="8">
    <source>
        <dbReference type="ARBA" id="ARBA00022630"/>
    </source>
</evidence>
<evidence type="ECO:0000256" key="14">
    <source>
        <dbReference type="ARBA" id="ARBA00023002"/>
    </source>
</evidence>
<evidence type="ECO:0000256" key="12">
    <source>
        <dbReference type="ARBA" id="ARBA00022982"/>
    </source>
</evidence>
<protein>
    <recommendedName>
        <fullName evidence="4">ferric-chelate reductase (NADPH)</fullName>
        <ecNumber evidence="4">1.16.1.9</ecNumber>
    </recommendedName>
</protein>
<keyword evidence="7" id="KW-0349">Heme</keyword>
<evidence type="ECO:0000313" key="22">
    <source>
        <dbReference type="Proteomes" id="UP000094112"/>
    </source>
</evidence>
<keyword evidence="9 19" id="KW-0812">Transmembrane</keyword>
<organism evidence="21 22">
    <name type="scientific">Wickerhamomyces anomalus (strain ATCC 58044 / CBS 1984 / NCYC 433 / NRRL Y-366-8)</name>
    <name type="common">Yeast</name>
    <name type="synonym">Hansenula anomala</name>
    <dbReference type="NCBI Taxonomy" id="683960"/>
    <lineage>
        <taxon>Eukaryota</taxon>
        <taxon>Fungi</taxon>
        <taxon>Dikarya</taxon>
        <taxon>Ascomycota</taxon>
        <taxon>Saccharomycotina</taxon>
        <taxon>Saccharomycetes</taxon>
        <taxon>Phaffomycetales</taxon>
        <taxon>Wickerhamomycetaceae</taxon>
        <taxon>Wickerhamomyces</taxon>
    </lineage>
</organism>
<dbReference type="OrthoDB" id="17725at2759"/>
<evidence type="ECO:0000256" key="1">
    <source>
        <dbReference type="ARBA" id="ARBA00001974"/>
    </source>
</evidence>
<dbReference type="EC" id="1.16.1.9" evidence="4"/>
<feature type="transmembrane region" description="Helical" evidence="19">
    <location>
        <begin position="227"/>
        <end position="244"/>
    </location>
</feature>
<comment type="subcellular location">
    <subcellularLocation>
        <location evidence="2">Cell membrane</location>
        <topology evidence="2">Multi-pass membrane protein</topology>
    </subcellularLocation>
</comment>
<feature type="transmembrane region" description="Helical" evidence="19">
    <location>
        <begin position="185"/>
        <end position="207"/>
    </location>
</feature>
<evidence type="ECO:0000256" key="6">
    <source>
        <dbReference type="ARBA" id="ARBA00022475"/>
    </source>
</evidence>
<evidence type="ECO:0000256" key="10">
    <source>
        <dbReference type="ARBA" id="ARBA00022827"/>
    </source>
</evidence>
<dbReference type="AlphaFoldDB" id="A0A1E3NY57"/>
<dbReference type="GO" id="GO:0006879">
    <property type="term" value="P:intracellular iron ion homeostasis"/>
    <property type="evidence" value="ECO:0007669"/>
    <property type="project" value="TreeGrafter"/>
</dbReference>
<evidence type="ECO:0000256" key="19">
    <source>
        <dbReference type="SAM" id="Phobius"/>
    </source>
</evidence>